<dbReference type="RefSeq" id="WP_357984788.1">
    <property type="nucleotide sequence ID" value="NZ_JBFAIH010000020.1"/>
</dbReference>
<name>A0ABV3FFX7_9NOCA</name>
<comment type="caution">
    <text evidence="1">The sequence shown here is derived from an EMBL/GenBank/DDBJ whole genome shotgun (WGS) entry which is preliminary data.</text>
</comment>
<keyword evidence="2" id="KW-1185">Reference proteome</keyword>
<accession>A0ABV3FFX7</accession>
<organism evidence="1 2">
    <name type="scientific">Nocardia fusca</name>
    <dbReference type="NCBI Taxonomy" id="941183"/>
    <lineage>
        <taxon>Bacteria</taxon>
        <taxon>Bacillati</taxon>
        <taxon>Actinomycetota</taxon>
        <taxon>Actinomycetes</taxon>
        <taxon>Mycobacteriales</taxon>
        <taxon>Nocardiaceae</taxon>
        <taxon>Nocardia</taxon>
    </lineage>
</organism>
<proteinExistence type="predicted"/>
<dbReference type="Proteomes" id="UP001551658">
    <property type="component" value="Unassembled WGS sequence"/>
</dbReference>
<gene>
    <name evidence="1" type="ORF">AB0H72_28170</name>
</gene>
<protein>
    <submittedName>
        <fullName evidence="1">Uncharacterized protein</fullName>
    </submittedName>
</protein>
<evidence type="ECO:0000313" key="2">
    <source>
        <dbReference type="Proteomes" id="UP001551658"/>
    </source>
</evidence>
<sequence length="86" mass="9883">MSEEHPLARRLDDGRILLRYFGQELDGDIVDGSIAIGPEDPAYRDWDAEIARWEQSPKPLDDTIDYEPIDYEGLNILPGLRPDDRD</sequence>
<evidence type="ECO:0000313" key="1">
    <source>
        <dbReference type="EMBL" id="MEV0366578.1"/>
    </source>
</evidence>
<dbReference type="EMBL" id="JBFAIH010000020">
    <property type="protein sequence ID" value="MEV0366578.1"/>
    <property type="molecule type" value="Genomic_DNA"/>
</dbReference>
<reference evidence="1 2" key="1">
    <citation type="submission" date="2024-06" db="EMBL/GenBank/DDBJ databases">
        <title>The Natural Products Discovery Center: Release of the First 8490 Sequenced Strains for Exploring Actinobacteria Biosynthetic Diversity.</title>
        <authorList>
            <person name="Kalkreuter E."/>
            <person name="Kautsar S.A."/>
            <person name="Yang D."/>
            <person name="Bader C.D."/>
            <person name="Teijaro C.N."/>
            <person name="Fluegel L."/>
            <person name="Davis C.M."/>
            <person name="Simpson J.R."/>
            <person name="Lauterbach L."/>
            <person name="Steele A.D."/>
            <person name="Gui C."/>
            <person name="Meng S."/>
            <person name="Li G."/>
            <person name="Viehrig K."/>
            <person name="Ye F."/>
            <person name="Su P."/>
            <person name="Kiefer A.F."/>
            <person name="Nichols A."/>
            <person name="Cepeda A.J."/>
            <person name="Yan W."/>
            <person name="Fan B."/>
            <person name="Jiang Y."/>
            <person name="Adhikari A."/>
            <person name="Zheng C.-J."/>
            <person name="Schuster L."/>
            <person name="Cowan T.M."/>
            <person name="Smanski M.J."/>
            <person name="Chevrette M.G."/>
            <person name="De Carvalho L.P.S."/>
            <person name="Shen B."/>
        </authorList>
    </citation>
    <scope>NUCLEOTIDE SEQUENCE [LARGE SCALE GENOMIC DNA]</scope>
    <source>
        <strain evidence="1 2">NPDC050671</strain>
    </source>
</reference>